<dbReference type="Pfam" id="PF00583">
    <property type="entry name" value="Acetyltransf_1"/>
    <property type="match status" value="1"/>
</dbReference>
<dbReference type="CDD" id="cd04301">
    <property type="entry name" value="NAT_SF"/>
    <property type="match status" value="1"/>
</dbReference>
<evidence type="ECO:0000313" key="5">
    <source>
        <dbReference type="Proteomes" id="UP000367750"/>
    </source>
</evidence>
<dbReference type="OrthoDB" id="67353at2"/>
<name>A0A5J5GIK0_9BACL</name>
<dbReference type="InterPro" id="IPR050832">
    <property type="entry name" value="Bact_Acetyltransf"/>
</dbReference>
<dbReference type="Gene3D" id="3.40.630.30">
    <property type="match status" value="1"/>
</dbReference>
<dbReference type="InterPro" id="IPR000182">
    <property type="entry name" value="GNAT_dom"/>
</dbReference>
<dbReference type="PANTHER" id="PTHR43877">
    <property type="entry name" value="AMINOALKYLPHOSPHONATE N-ACETYLTRANSFERASE-RELATED-RELATED"/>
    <property type="match status" value="1"/>
</dbReference>
<dbReference type="EMBL" id="VYKK01000004">
    <property type="protein sequence ID" value="KAA9007543.1"/>
    <property type="molecule type" value="Genomic_DNA"/>
</dbReference>
<keyword evidence="1 4" id="KW-0808">Transferase</keyword>
<keyword evidence="2" id="KW-0012">Acyltransferase</keyword>
<keyword evidence="5" id="KW-1185">Reference proteome</keyword>
<feature type="domain" description="N-acetyltransferase" evidence="3">
    <location>
        <begin position="5"/>
        <end position="154"/>
    </location>
</feature>
<comment type="caution">
    <text evidence="4">The sequence shown here is derived from an EMBL/GenBank/DDBJ whole genome shotgun (WGS) entry which is preliminary data.</text>
</comment>
<evidence type="ECO:0000313" key="4">
    <source>
        <dbReference type="EMBL" id="KAA9007543.1"/>
    </source>
</evidence>
<dbReference type="Proteomes" id="UP000367750">
    <property type="component" value="Unassembled WGS sequence"/>
</dbReference>
<evidence type="ECO:0000256" key="1">
    <source>
        <dbReference type="ARBA" id="ARBA00022679"/>
    </source>
</evidence>
<gene>
    <name evidence="4" type="ORF">F4V43_03365</name>
</gene>
<dbReference type="AlphaFoldDB" id="A0A5J5GIK0"/>
<organism evidence="4 5">
    <name type="scientific">Paenibacillus spiritus</name>
    <dbReference type="NCBI Taxonomy" id="2496557"/>
    <lineage>
        <taxon>Bacteria</taxon>
        <taxon>Bacillati</taxon>
        <taxon>Bacillota</taxon>
        <taxon>Bacilli</taxon>
        <taxon>Bacillales</taxon>
        <taxon>Paenibacillaceae</taxon>
        <taxon>Paenibacillus</taxon>
    </lineage>
</organism>
<accession>A0A5J5GIK0</accession>
<protein>
    <submittedName>
        <fullName evidence="4">GNAT family N-acetyltransferase</fullName>
    </submittedName>
</protein>
<reference evidence="4 5" key="1">
    <citation type="submission" date="2019-09" db="EMBL/GenBank/DDBJ databases">
        <title>Bacillus ochoae sp. nov., Paenibacillus whitsoniae sp. nov., Paenibacillus spiritus sp. nov. Isolated from the Mars Exploration Rover during spacecraft assembly.</title>
        <authorList>
            <person name="Seuylemezian A."/>
            <person name="Vaishampayan P."/>
        </authorList>
    </citation>
    <scope>NUCLEOTIDE SEQUENCE [LARGE SCALE GENOMIC DNA]</scope>
    <source>
        <strain evidence="4 5">MER_111</strain>
    </source>
</reference>
<proteinExistence type="predicted"/>
<dbReference type="PANTHER" id="PTHR43877:SF2">
    <property type="entry name" value="AMINOALKYLPHOSPHONATE N-ACETYLTRANSFERASE-RELATED"/>
    <property type="match status" value="1"/>
</dbReference>
<dbReference type="RefSeq" id="WP_150456833.1">
    <property type="nucleotide sequence ID" value="NZ_VYKK01000004.1"/>
</dbReference>
<evidence type="ECO:0000259" key="3">
    <source>
        <dbReference type="PROSITE" id="PS51186"/>
    </source>
</evidence>
<dbReference type="GO" id="GO:0016747">
    <property type="term" value="F:acyltransferase activity, transferring groups other than amino-acyl groups"/>
    <property type="evidence" value="ECO:0007669"/>
    <property type="project" value="InterPro"/>
</dbReference>
<evidence type="ECO:0000256" key="2">
    <source>
        <dbReference type="ARBA" id="ARBA00023315"/>
    </source>
</evidence>
<sequence>MERTLRLEPVPPEHPDLSRLIARLDVYLSGLYPPEEIFAVDFQNPSVQRMFFLVAYLGNEPVGCGAFKRLDDGCGELKRFYVEPGHRNQGIARALLERLEQAALGSGCSVMRLETGEPQAEAVGFYRKHGYLPIDRYGEYVDCPSSLCMEKLLAASKAARRAEAAEDRQAGA</sequence>
<dbReference type="InterPro" id="IPR016181">
    <property type="entry name" value="Acyl_CoA_acyltransferase"/>
</dbReference>
<dbReference type="SUPFAM" id="SSF55729">
    <property type="entry name" value="Acyl-CoA N-acyltransferases (Nat)"/>
    <property type="match status" value="1"/>
</dbReference>
<dbReference type="PROSITE" id="PS51186">
    <property type="entry name" value="GNAT"/>
    <property type="match status" value="1"/>
</dbReference>